<comment type="caution">
    <text evidence="1">The sequence shown here is derived from an EMBL/GenBank/DDBJ whole genome shotgun (WGS) entry which is preliminary data.</text>
</comment>
<accession>A0A2W4UDK0</accession>
<gene>
    <name evidence="1" type="ORF">DCF25_08670</name>
</gene>
<dbReference type="EMBL" id="QBMC01000045">
    <property type="protein sequence ID" value="PZO19376.1"/>
    <property type="molecule type" value="Genomic_DNA"/>
</dbReference>
<sequence length="241" mass="26507">MDAGEQAISSVAEAGIRSQLDAVDELDIEIRTDPMKLTQGQIDKVVIVGKGMVVQNDLRTEEMTLETGPVDIAMMKIPLGKIELDEPAQAEAKVVLKPEDLQAAFNSSFIKQKLRGQKIELPSGNRVTTDASNVVFTIPSPGRIAVAADVMLIEKVETYHVAFSAQPKLVADGHKVTLEDIQYEEDANDMPELTQSLVEGTEDLLDLRNFELDNMDLKFRAIEVQADRIVITAKADIQSFN</sequence>
<evidence type="ECO:0000313" key="1">
    <source>
        <dbReference type="EMBL" id="PZO19376.1"/>
    </source>
</evidence>
<evidence type="ECO:0000313" key="2">
    <source>
        <dbReference type="Proteomes" id="UP000249354"/>
    </source>
</evidence>
<dbReference type="Proteomes" id="UP000249354">
    <property type="component" value="Unassembled WGS sequence"/>
</dbReference>
<proteinExistence type="predicted"/>
<organism evidence="1 2">
    <name type="scientific">Leptolyngbya foveolarum</name>
    <dbReference type="NCBI Taxonomy" id="47253"/>
    <lineage>
        <taxon>Bacteria</taxon>
        <taxon>Bacillati</taxon>
        <taxon>Cyanobacteriota</taxon>
        <taxon>Cyanophyceae</taxon>
        <taxon>Leptolyngbyales</taxon>
        <taxon>Leptolyngbyaceae</taxon>
        <taxon>Leptolyngbya group</taxon>
        <taxon>Leptolyngbya</taxon>
    </lineage>
</organism>
<name>A0A2W4UDK0_9CYAN</name>
<dbReference type="AlphaFoldDB" id="A0A2W4UDK0"/>
<reference evidence="1 2" key="2">
    <citation type="submission" date="2018-06" db="EMBL/GenBank/DDBJ databases">
        <title>Metagenomic assembly of (sub)arctic Cyanobacteria and their associated microbiome from non-axenic cultures.</title>
        <authorList>
            <person name="Baurain D."/>
        </authorList>
    </citation>
    <scope>NUCLEOTIDE SEQUENCE [LARGE SCALE GENOMIC DNA]</scope>
    <source>
        <strain evidence="1">ULC129bin1</strain>
    </source>
</reference>
<reference evidence="2" key="1">
    <citation type="submission" date="2018-04" db="EMBL/GenBank/DDBJ databases">
        <authorList>
            <person name="Cornet L."/>
        </authorList>
    </citation>
    <scope>NUCLEOTIDE SEQUENCE [LARGE SCALE GENOMIC DNA]</scope>
</reference>
<dbReference type="Pfam" id="PF11209">
    <property type="entry name" value="LmeA"/>
    <property type="match status" value="1"/>
</dbReference>
<dbReference type="InterPro" id="IPR021373">
    <property type="entry name" value="DUF2993"/>
</dbReference>
<protein>
    <submittedName>
        <fullName evidence="1">DUF2993 domain-containing protein</fullName>
    </submittedName>
</protein>